<dbReference type="SUPFAM" id="SSF158446">
    <property type="entry name" value="IVS-encoded protein-like"/>
    <property type="match status" value="1"/>
</dbReference>
<dbReference type="InterPro" id="IPR036583">
    <property type="entry name" value="23S_rRNA_IVS_sf"/>
</dbReference>
<dbReference type="RefSeq" id="WP_193439397.1">
    <property type="nucleotide sequence ID" value="NZ_CP063145.1"/>
</dbReference>
<accession>A0A7M1T1U4</accession>
<reference evidence="1 2" key="1">
    <citation type="submission" date="2020-10" db="EMBL/GenBank/DDBJ databases">
        <title>Complete genome of Cruoricapor ignavus strain M1214 isolated from the blood culture of a febrile patient.</title>
        <authorList>
            <person name="Guglielmino C.J.D."/>
        </authorList>
    </citation>
    <scope>NUCLEOTIDE SEQUENCE [LARGE SCALE GENOMIC DNA]</scope>
    <source>
        <strain evidence="1 2">M1214</strain>
    </source>
</reference>
<dbReference type="CDD" id="cd16377">
    <property type="entry name" value="23S_rRNA_IVP_like"/>
    <property type="match status" value="1"/>
</dbReference>
<proteinExistence type="predicted"/>
<dbReference type="Proteomes" id="UP000593605">
    <property type="component" value="Chromosome"/>
</dbReference>
<dbReference type="EMBL" id="CP063145">
    <property type="protein sequence ID" value="QOR73227.1"/>
    <property type="molecule type" value="Genomic_DNA"/>
</dbReference>
<gene>
    <name evidence="1" type="ORF">IMZ16_06715</name>
</gene>
<protein>
    <submittedName>
        <fullName evidence="1">Four helix bundle protein</fullName>
    </submittedName>
</protein>
<dbReference type="KEGG" id="civ:IMZ16_06715"/>
<name>A0A7M1T1U4_9FLAO</name>
<dbReference type="PANTHER" id="PTHR38471:SF2">
    <property type="entry name" value="FOUR HELIX BUNDLE PROTEIN"/>
    <property type="match status" value="1"/>
</dbReference>
<dbReference type="InterPro" id="IPR012657">
    <property type="entry name" value="23S_rRNA-intervening_sequence"/>
</dbReference>
<organism evidence="1 2">
    <name type="scientific">Cruoricaptor ignavus</name>
    <dbReference type="NCBI Taxonomy" id="1118202"/>
    <lineage>
        <taxon>Bacteria</taxon>
        <taxon>Pseudomonadati</taxon>
        <taxon>Bacteroidota</taxon>
        <taxon>Flavobacteriia</taxon>
        <taxon>Flavobacteriales</taxon>
        <taxon>Weeksellaceae</taxon>
        <taxon>Cruoricaptor</taxon>
    </lineage>
</organism>
<dbReference type="PANTHER" id="PTHR38471">
    <property type="entry name" value="FOUR HELIX BUNDLE PROTEIN"/>
    <property type="match status" value="1"/>
</dbReference>
<dbReference type="Gene3D" id="1.20.1440.60">
    <property type="entry name" value="23S rRNA-intervening sequence"/>
    <property type="match status" value="1"/>
</dbReference>
<dbReference type="Pfam" id="PF05635">
    <property type="entry name" value="23S_rRNA_IVP"/>
    <property type="match status" value="1"/>
</dbReference>
<dbReference type="AlphaFoldDB" id="A0A7M1T1U4"/>
<evidence type="ECO:0000313" key="2">
    <source>
        <dbReference type="Proteomes" id="UP000593605"/>
    </source>
</evidence>
<sequence>MTVSFEQFPVYVKTVDFTVDIFQLLDAESFNKEFALADQLKRATISISNNIAEGSEYNNNRQFIRFLWMAKGSSAEVRSMLYLLLMLGKIDEKDFKNLSERCLEIGKELYHFIKYLERNSAGSK</sequence>
<dbReference type="NCBIfam" id="TIGR02436">
    <property type="entry name" value="four helix bundle protein"/>
    <property type="match status" value="1"/>
</dbReference>
<evidence type="ECO:0000313" key="1">
    <source>
        <dbReference type="EMBL" id="QOR73227.1"/>
    </source>
</evidence>